<organism evidence="2 3">
    <name type="scientific">Coprococcus hominis</name>
    <name type="common">ex Arizal et al. 2022</name>
    <dbReference type="NCBI Taxonomy" id="2881262"/>
    <lineage>
        <taxon>Bacteria</taxon>
        <taxon>Bacillati</taxon>
        <taxon>Bacillota</taxon>
        <taxon>Clostridia</taxon>
        <taxon>Lachnospirales</taxon>
        <taxon>Lachnospiraceae</taxon>
        <taxon>Coprococcus</taxon>
    </lineage>
</organism>
<feature type="domain" description="LicD/FKTN/FKRP nucleotidyltransferase" evidence="1">
    <location>
        <begin position="40"/>
        <end position="268"/>
    </location>
</feature>
<dbReference type="Proteomes" id="UP001198495">
    <property type="component" value="Unassembled WGS sequence"/>
</dbReference>
<dbReference type="InterPro" id="IPR007074">
    <property type="entry name" value="LicD/FKTN/FKRP_NTP_transf"/>
</dbReference>
<accession>A0ABS8FNW2</accession>
<dbReference type="PANTHER" id="PTHR43404">
    <property type="entry name" value="LIPOPOLYSACCHARIDE CHOLINEPHOSPHOTRANSFERASE LICD"/>
    <property type="match status" value="1"/>
</dbReference>
<comment type="caution">
    <text evidence="2">The sequence shown here is derived from an EMBL/GenBank/DDBJ whole genome shotgun (WGS) entry which is preliminary data.</text>
</comment>
<reference evidence="2 3" key="1">
    <citation type="submission" date="2021-10" db="EMBL/GenBank/DDBJ databases">
        <title>Anaerobic single-cell dispensing facilitates the cultivation of human gut bacteria.</title>
        <authorList>
            <person name="Afrizal A."/>
        </authorList>
    </citation>
    <scope>NUCLEOTIDE SEQUENCE [LARGE SCALE GENOMIC DNA]</scope>
    <source>
        <strain evidence="2 3">CLA-AA-H212</strain>
    </source>
</reference>
<sequence length="1777" mass="206175">MEFSHEYFDDEVREDFYVSGLMKRLWAANLEVISDVAKVCDKYNIRWFADYGTLLGAVRHGGCIPWDDDFDICMLRGDYMRFLEVAEKELPQNYSVLNCHNEYEDLLTRVINTRHPTFEEDILQRYHQCYLGAGIDIFPLDYMAPTKKEQEAHKTLLRAILSFEPILSDENLDQAMLDQVLSQLEQLCGVKFDRQGKLIKQMYEAAEGVCALYGPEQSDTVMLAPIWAKYGVKTYPLTCFQHAIKVRFENMDIWISAEYDKMLQNEYGDYMRIIKGGASHDYPCFAEQEAYVREHLPKYPFEYTFDKKDIEPEERLTDSRSQERVRDILNYDNRVQIQIQREVLILPYRASSWKNIEAVWRQERADKTCHVTVILPPYYEKTALGGFGEMHDESGLLPDYVEVTPYDAYDFEHMLPDVIYTQNPYDECNYTTSVHPFFYARNLKKYTDKLVYIPWFTMRDVNVDNGKVNQTMKYFCTVPGVVLADEVWMPSESAKEAYVRKLTAFAGEDTKCVWEDKIHVHEVPVCSLDYLNMFEKLPITWKQIIQSGNTIRKQIILYDISAATFVQGRKLALQKLKETLKFFEEKREDIALIWRRNTVTEDVLSALEPEMYEQYKEIVEEYKKAAWGIFDEDFFYQQEAELADAYCGDAGYVSRYVETLEKPVLLQKMGISRNVDGQPLVQMLKNEEGNYPYHIRAYVIADDLMYFIPDEMNLLCTMRLEDGTVTILSSIPEEKINQTGLSLKLDCYDGKIIVTPYMAKAIWSYDIQSGRWQKIGIRNEEQECKFVSSVIYKDKLYLIPALYKYIVRVNLKTYSVAYLEHIYAEYAALSSEEACRFACNYARCREVLYIAEQQTNLMLRFDLATEKYTWLQIGNPGQIWLASAWDGTYFYFVPLTQGRLLRWDGQDEYVEYDFPDDCIYDRYGPVNANIINEKLVLQGYNCDTILYDLEDMSCHTEQARYDYAYKIREDFYTGYDMATDRFVIQDGAKRLEYTCVLDERDLQKYLQQARSAGKIGLSREAIKEDDAIGIGYFTDCLCDKSEWKQGEKGKKTIVFLPYKASMWDSLESIWLAAKEDPRCECYVVPIPYYDKDAYGRLTTYHYEGTQFPAYVPITDYRDFDLASRNADIIYIHNPYDDGNHVTSIDPDYYSAKLKTYTDKLVYVPYYATSGGMGEDQSLCKAYIYADYIIVQAEGHKDYFDACIPREKLLALGSPKFDRVVKLCENPPEVTEDWKDKMNGKNVYFFNTSLGGMLADTEAFLKKLHYVFDCFSGREDVCLLWRPHPLLDETFTTARSQYKEEYEQLKQDFLTAGRGIYDTTPDIEKTIAVSDCYIGDAGTSVTALFGIAGKPVYLLDNYIHREPADEDWSKEMITPYHPQGQDAWKVEPGNQLYHLEKGIYRFYCNLSEYTSGGYYRMAVEHGRYVYVFPANAQEILVIDDKRNITRIKLEQKISQPGAFANVWFEGNYAFLIPYKYPYIVRFDMDTQAIDYVDGCQEFLVSNHAGADRVGGSGIWNGYLMLANPADNRVVAIECETLELQVLSVDARYYRGACALQADEDTIWLFPYTGTNVVQWNPMTGETVSYNCRVPGFICNQYPTGKTCMEHAFGSMARRENQVVLAPVWGNQFVCIDTEKGEVTPFHTELDLTFREDQSYCMSGGNGGFVRRLDEAHALFYHEPMRKLYRVNLLDGSVEEEAIAYEQSDAWLHAPGYAKLSKWVRYGCEERAICSLPHMLENQGAGDSFDRQACLEAYCEIAMYADGRSGQKIHAFMMDELCE</sequence>
<evidence type="ECO:0000313" key="3">
    <source>
        <dbReference type="Proteomes" id="UP001198495"/>
    </source>
</evidence>
<dbReference type="SUPFAM" id="SSF63829">
    <property type="entry name" value="Calcium-dependent phosphotriesterase"/>
    <property type="match status" value="1"/>
</dbReference>
<dbReference type="EMBL" id="JAJEQT010000004">
    <property type="protein sequence ID" value="MCC2218898.1"/>
    <property type="molecule type" value="Genomic_DNA"/>
</dbReference>
<proteinExistence type="predicted"/>
<name>A0ABS8FNW2_9FIRM</name>
<dbReference type="Pfam" id="PF04991">
    <property type="entry name" value="LicD"/>
    <property type="match status" value="1"/>
</dbReference>
<dbReference type="SUPFAM" id="SSF63825">
    <property type="entry name" value="YWTD domain"/>
    <property type="match status" value="1"/>
</dbReference>
<dbReference type="PANTHER" id="PTHR43404:SF2">
    <property type="entry name" value="LIPOPOLYSACCHARIDE CHOLINEPHOSPHOTRANSFERASE LICD"/>
    <property type="match status" value="1"/>
</dbReference>
<protein>
    <submittedName>
        <fullName evidence="2">LicD family protein</fullName>
    </submittedName>
</protein>
<gene>
    <name evidence="2" type="ORF">LKD28_07615</name>
</gene>
<evidence type="ECO:0000259" key="1">
    <source>
        <dbReference type="Pfam" id="PF04991"/>
    </source>
</evidence>
<keyword evidence="3" id="KW-1185">Reference proteome</keyword>
<evidence type="ECO:0000313" key="2">
    <source>
        <dbReference type="EMBL" id="MCC2218898.1"/>
    </source>
</evidence>
<dbReference type="RefSeq" id="WP_227573242.1">
    <property type="nucleotide sequence ID" value="NZ_JAJEQT010000004.1"/>
</dbReference>
<dbReference type="InterPro" id="IPR052942">
    <property type="entry name" value="LPS_cholinephosphotransferase"/>
</dbReference>